<proteinExistence type="predicted"/>
<dbReference type="AlphaFoldDB" id="A0A8D9E7U9"/>
<dbReference type="EMBL" id="HBUF01453567">
    <property type="protein sequence ID" value="CAG6743771.1"/>
    <property type="molecule type" value="Transcribed_RNA"/>
</dbReference>
<accession>A0A8D9E7U9</accession>
<sequence>MRRPEPFSFSRNRRGAHVSSILTILPRSFLPSSINASSSPSPNPRSSSSSSSPVVPSVCTASLPTTFLTSLKRMILNTAWFMLVFTIDLAWTNQSFDIRTN</sequence>
<organism evidence="2">
    <name type="scientific">Cacopsylla melanoneura</name>
    <dbReference type="NCBI Taxonomy" id="428564"/>
    <lineage>
        <taxon>Eukaryota</taxon>
        <taxon>Metazoa</taxon>
        <taxon>Ecdysozoa</taxon>
        <taxon>Arthropoda</taxon>
        <taxon>Hexapoda</taxon>
        <taxon>Insecta</taxon>
        <taxon>Pterygota</taxon>
        <taxon>Neoptera</taxon>
        <taxon>Paraneoptera</taxon>
        <taxon>Hemiptera</taxon>
        <taxon>Sternorrhyncha</taxon>
        <taxon>Psylloidea</taxon>
        <taxon>Psyllidae</taxon>
        <taxon>Psyllinae</taxon>
        <taxon>Cacopsylla</taxon>
    </lineage>
</organism>
<reference evidence="2" key="1">
    <citation type="submission" date="2021-05" db="EMBL/GenBank/DDBJ databases">
        <authorList>
            <person name="Alioto T."/>
            <person name="Alioto T."/>
            <person name="Gomez Garrido J."/>
        </authorList>
    </citation>
    <scope>NUCLEOTIDE SEQUENCE</scope>
</reference>
<protein>
    <submittedName>
        <fullName evidence="2">Uncharacterized protein</fullName>
    </submittedName>
</protein>
<evidence type="ECO:0000313" key="2">
    <source>
        <dbReference type="EMBL" id="CAG6743771.1"/>
    </source>
</evidence>
<name>A0A8D9E7U9_9HEMI</name>
<feature type="region of interest" description="Disordered" evidence="1">
    <location>
        <begin position="33"/>
        <end position="57"/>
    </location>
</feature>
<evidence type="ECO:0000256" key="1">
    <source>
        <dbReference type="SAM" id="MobiDB-lite"/>
    </source>
</evidence>